<sequence>MDKVTLQAKKPQTSKQLKPPKTNEIHYKVNPRTAIIQVKRLLNPRTVSEYSTIPPSRYYDTVLTRITDEAQLKLSGEERETPGGRNPKRTGLTPAPTPSTFRKLT</sequence>
<accession>A0A3N4K1M6</accession>
<evidence type="ECO:0000256" key="1">
    <source>
        <dbReference type="SAM" id="MobiDB-lite"/>
    </source>
</evidence>
<feature type="region of interest" description="Disordered" evidence="1">
    <location>
        <begin position="1"/>
        <end position="23"/>
    </location>
</feature>
<evidence type="ECO:0000313" key="2">
    <source>
        <dbReference type="EMBL" id="RPB03259.1"/>
    </source>
</evidence>
<feature type="compositionally biased region" description="Basic and acidic residues" evidence="1">
    <location>
        <begin position="70"/>
        <end position="82"/>
    </location>
</feature>
<name>A0A3N4K1M6_9PEZI</name>
<proteinExistence type="predicted"/>
<protein>
    <submittedName>
        <fullName evidence="2">Uncharacterized protein</fullName>
    </submittedName>
</protein>
<dbReference type="AlphaFoldDB" id="A0A3N4K1M6"/>
<keyword evidence="3" id="KW-1185">Reference proteome</keyword>
<organism evidence="2 3">
    <name type="scientific">Choiromyces venosus 120613-1</name>
    <dbReference type="NCBI Taxonomy" id="1336337"/>
    <lineage>
        <taxon>Eukaryota</taxon>
        <taxon>Fungi</taxon>
        <taxon>Dikarya</taxon>
        <taxon>Ascomycota</taxon>
        <taxon>Pezizomycotina</taxon>
        <taxon>Pezizomycetes</taxon>
        <taxon>Pezizales</taxon>
        <taxon>Tuberaceae</taxon>
        <taxon>Choiromyces</taxon>
    </lineage>
</organism>
<feature type="region of interest" description="Disordered" evidence="1">
    <location>
        <begin position="70"/>
        <end position="105"/>
    </location>
</feature>
<evidence type="ECO:0000313" key="3">
    <source>
        <dbReference type="Proteomes" id="UP000276215"/>
    </source>
</evidence>
<dbReference type="Proteomes" id="UP000276215">
    <property type="component" value="Unassembled WGS sequence"/>
</dbReference>
<gene>
    <name evidence="2" type="ORF">L873DRAFT_1841265</name>
</gene>
<dbReference type="EMBL" id="ML120363">
    <property type="protein sequence ID" value="RPB03259.1"/>
    <property type="molecule type" value="Genomic_DNA"/>
</dbReference>
<reference evidence="2 3" key="1">
    <citation type="journal article" date="2018" name="Nat. Ecol. Evol.">
        <title>Pezizomycetes genomes reveal the molecular basis of ectomycorrhizal truffle lifestyle.</title>
        <authorList>
            <person name="Murat C."/>
            <person name="Payen T."/>
            <person name="Noel B."/>
            <person name="Kuo A."/>
            <person name="Morin E."/>
            <person name="Chen J."/>
            <person name="Kohler A."/>
            <person name="Krizsan K."/>
            <person name="Balestrini R."/>
            <person name="Da Silva C."/>
            <person name="Montanini B."/>
            <person name="Hainaut M."/>
            <person name="Levati E."/>
            <person name="Barry K.W."/>
            <person name="Belfiori B."/>
            <person name="Cichocki N."/>
            <person name="Clum A."/>
            <person name="Dockter R.B."/>
            <person name="Fauchery L."/>
            <person name="Guy J."/>
            <person name="Iotti M."/>
            <person name="Le Tacon F."/>
            <person name="Lindquist E.A."/>
            <person name="Lipzen A."/>
            <person name="Malagnac F."/>
            <person name="Mello A."/>
            <person name="Molinier V."/>
            <person name="Miyauchi S."/>
            <person name="Poulain J."/>
            <person name="Riccioni C."/>
            <person name="Rubini A."/>
            <person name="Sitrit Y."/>
            <person name="Splivallo R."/>
            <person name="Traeger S."/>
            <person name="Wang M."/>
            <person name="Zifcakova L."/>
            <person name="Wipf D."/>
            <person name="Zambonelli A."/>
            <person name="Paolocci F."/>
            <person name="Nowrousian M."/>
            <person name="Ottonello S."/>
            <person name="Baldrian P."/>
            <person name="Spatafora J.W."/>
            <person name="Henrissat B."/>
            <person name="Nagy L.G."/>
            <person name="Aury J.M."/>
            <person name="Wincker P."/>
            <person name="Grigoriev I.V."/>
            <person name="Bonfante P."/>
            <person name="Martin F.M."/>
        </authorList>
    </citation>
    <scope>NUCLEOTIDE SEQUENCE [LARGE SCALE GENOMIC DNA]</scope>
    <source>
        <strain evidence="2 3">120613-1</strain>
    </source>
</reference>